<dbReference type="AlphaFoldDB" id="A0A1I4FC03"/>
<evidence type="ECO:0008006" key="3">
    <source>
        <dbReference type="Google" id="ProtNLM"/>
    </source>
</evidence>
<dbReference type="InterPro" id="IPR055944">
    <property type="entry name" value="DUF7522"/>
</dbReference>
<dbReference type="EMBL" id="FOTC01000002">
    <property type="protein sequence ID" value="SFL15414.1"/>
    <property type="molecule type" value="Genomic_DNA"/>
</dbReference>
<name>A0A1I4FC03_9EURY</name>
<keyword evidence="2" id="KW-1185">Reference proteome</keyword>
<gene>
    <name evidence="1" type="ORF">SAMN04487950_2757</name>
</gene>
<organism evidence="1 2">
    <name type="scientific">Halogranum rubrum</name>
    <dbReference type="NCBI Taxonomy" id="553466"/>
    <lineage>
        <taxon>Archaea</taxon>
        <taxon>Methanobacteriati</taxon>
        <taxon>Methanobacteriota</taxon>
        <taxon>Stenosarchaea group</taxon>
        <taxon>Halobacteria</taxon>
        <taxon>Halobacteriales</taxon>
        <taxon>Haloferacaceae</taxon>
    </lineage>
</organism>
<dbReference type="Pfam" id="PF24366">
    <property type="entry name" value="DUF7522"/>
    <property type="match status" value="1"/>
</dbReference>
<proteinExistence type="predicted"/>
<accession>A0A1I4FC03</accession>
<reference evidence="2" key="1">
    <citation type="submission" date="2016-10" db="EMBL/GenBank/DDBJ databases">
        <authorList>
            <person name="Varghese N."/>
            <person name="Submissions S."/>
        </authorList>
    </citation>
    <scope>NUCLEOTIDE SEQUENCE [LARGE SCALE GENOMIC DNA]</scope>
    <source>
        <strain evidence="2">CGMCC 1.7738</strain>
    </source>
</reference>
<sequence>MSEMMTQLADALRAEIGDSLRGVFYGDFKTREYTIAYAHEETLDQYTAEQTEQIVDDIALEQVGRARQEALFEPIGSLRFTVRYFDDGINVMAWGVEDVPTVYIGLDGDAKNVPIVLEQLRALAGADRTSEESEDDR</sequence>
<evidence type="ECO:0000313" key="1">
    <source>
        <dbReference type="EMBL" id="SFL15414.1"/>
    </source>
</evidence>
<protein>
    <recommendedName>
        <fullName evidence="3">Roadblock/LAMTOR2 domain-containing protein</fullName>
    </recommendedName>
</protein>
<dbReference type="STRING" id="553466.SAMN04487950_2757"/>
<dbReference type="Proteomes" id="UP000199607">
    <property type="component" value="Unassembled WGS sequence"/>
</dbReference>
<evidence type="ECO:0000313" key="2">
    <source>
        <dbReference type="Proteomes" id="UP000199607"/>
    </source>
</evidence>